<feature type="compositionally biased region" description="Polar residues" evidence="2">
    <location>
        <begin position="9"/>
        <end position="19"/>
    </location>
</feature>
<accession>A0A0M3IZF8</accession>
<feature type="compositionally biased region" description="Basic and acidic residues" evidence="2">
    <location>
        <begin position="298"/>
        <end position="307"/>
    </location>
</feature>
<protein>
    <submittedName>
        <fullName evidence="5">Protein kinase domain-containing protein</fullName>
    </submittedName>
</protein>
<gene>
    <name evidence="3" type="ORF">ASIM_LOCUS541</name>
</gene>
<feature type="region of interest" description="Disordered" evidence="2">
    <location>
        <begin position="1"/>
        <end position="44"/>
    </location>
</feature>
<keyword evidence="4" id="KW-1185">Reference proteome</keyword>
<evidence type="ECO:0000256" key="1">
    <source>
        <dbReference type="ARBA" id="ARBA00022737"/>
    </source>
</evidence>
<feature type="region of interest" description="Disordered" evidence="2">
    <location>
        <begin position="278"/>
        <end position="313"/>
    </location>
</feature>
<evidence type="ECO:0000313" key="3">
    <source>
        <dbReference type="EMBL" id="VDK17822.1"/>
    </source>
</evidence>
<organism evidence="5">
    <name type="scientific">Anisakis simplex</name>
    <name type="common">Herring worm</name>
    <dbReference type="NCBI Taxonomy" id="6269"/>
    <lineage>
        <taxon>Eukaryota</taxon>
        <taxon>Metazoa</taxon>
        <taxon>Ecdysozoa</taxon>
        <taxon>Nematoda</taxon>
        <taxon>Chromadorea</taxon>
        <taxon>Rhabditida</taxon>
        <taxon>Spirurina</taxon>
        <taxon>Ascaridomorpha</taxon>
        <taxon>Ascaridoidea</taxon>
        <taxon>Anisakidae</taxon>
        <taxon>Anisakis</taxon>
        <taxon>Anisakis simplex complex</taxon>
    </lineage>
</organism>
<dbReference type="Proteomes" id="UP000267096">
    <property type="component" value="Unassembled WGS sequence"/>
</dbReference>
<dbReference type="PANTHER" id="PTHR22903:SF8">
    <property type="entry name" value="MAX-1A"/>
    <property type="match status" value="1"/>
</dbReference>
<dbReference type="OrthoDB" id="6285196at2759"/>
<dbReference type="WBParaSite" id="ASIM_0000064101-mRNA-1">
    <property type="protein sequence ID" value="ASIM_0000064101-mRNA-1"/>
    <property type="gene ID" value="ASIM_0000064101"/>
</dbReference>
<keyword evidence="1" id="KW-0677">Repeat</keyword>
<dbReference type="PANTHER" id="PTHR22903">
    <property type="entry name" value="PLEKHH PROTEIN"/>
    <property type="match status" value="1"/>
</dbReference>
<reference evidence="3 4" key="2">
    <citation type="submission" date="2018-11" db="EMBL/GenBank/DDBJ databases">
        <authorList>
            <consortium name="Pathogen Informatics"/>
        </authorList>
    </citation>
    <scope>NUCLEOTIDE SEQUENCE [LARGE SCALE GENOMIC DNA]</scope>
</reference>
<evidence type="ECO:0000313" key="5">
    <source>
        <dbReference type="WBParaSite" id="ASIM_0000064101-mRNA-1"/>
    </source>
</evidence>
<dbReference type="EMBL" id="UYRR01000375">
    <property type="protein sequence ID" value="VDK17822.1"/>
    <property type="molecule type" value="Genomic_DNA"/>
</dbReference>
<sequence>MRPLKESVRQQIGDGSSRSFRGALPTTMMDRTSDDSGLTSDDTWERKTDLMTQSASALYKCCSLRHVVKKPGKPVRVRGNSMSHEDGDEANSSTTDSSPWEEKSKPIPTPRKTKTNVVGIAHNVIERDSLNSYDDENDYREEDDEIFDEIDFPQSPNEQDAAEYVNLSEMFLLGTNSEYADIMKTTAPALPVHRPPNQWETKLYQMADRCLSTVLNDDDAAQCSTLLNKAHLNDNVSTSSPHLSAIRRVPLNCDRSKEACDCLEATHCAAAAATSDLCSSPSRRSDQSSRSSNRRRSHDVVINKEGDYAVPPDATHDVRGTLVNSGQPVSFTVLAIHGEHDDDFTISLP</sequence>
<name>A0A0M3IZF8_ANISI</name>
<evidence type="ECO:0000256" key="2">
    <source>
        <dbReference type="SAM" id="MobiDB-lite"/>
    </source>
</evidence>
<feature type="region of interest" description="Disordered" evidence="2">
    <location>
        <begin position="72"/>
        <end position="113"/>
    </location>
</feature>
<evidence type="ECO:0000313" key="4">
    <source>
        <dbReference type="Proteomes" id="UP000267096"/>
    </source>
</evidence>
<dbReference type="AlphaFoldDB" id="A0A0M3IZF8"/>
<proteinExistence type="predicted"/>
<reference evidence="5" key="1">
    <citation type="submission" date="2017-02" db="UniProtKB">
        <authorList>
            <consortium name="WormBaseParasite"/>
        </authorList>
    </citation>
    <scope>IDENTIFICATION</scope>
</reference>